<dbReference type="Gene3D" id="3.10.105.10">
    <property type="entry name" value="Dipeptide-binding Protein, Domain 3"/>
    <property type="match status" value="1"/>
</dbReference>
<evidence type="ECO:0000256" key="1">
    <source>
        <dbReference type="SAM" id="SignalP"/>
    </source>
</evidence>
<evidence type="ECO:0000313" key="3">
    <source>
        <dbReference type="EMBL" id="MCT2583460.1"/>
    </source>
</evidence>
<sequence>MKTFPRIAATGALALALVACGGPGGSAGGRNLVDGQTFTMVLGTDPGNLDPHFTSLSATMQVDRFLYDSLVNIDVNGELVPGLAAEWEATTTEATFTLREGVTCGDGTELTATQVAENITFVGDPENASTRMGVFVPAGATATADDAARTVTVTSPTPDSFLARNVGGLHIVCAKGMADRKRLAQGADGTGMFTLTEAVPGDHYTMTRREDYAWGPGDWRADQPGLPDQVVIRIVGNETTAASLLLSGDVNAAGFVGPDQQRVRARDLFRRDMLALVGELWFNQRDGLPAAADDVRRALTQALDLGELGQVLSGGTGERATGLVPPGFGPCEGDTVGDALPAHDLDAAARTLDAAGWTEGADGTRTKDGTRLELTLFYPTTLGPTMQAGAELAQQRWGDLGVDVTLKGGTDAEMGQLVGGQLPWDAAFVPLNVTLPSQTVPFLSGPVPPEGSNFSAIDNQDYLTAVRKASAIAGTESCAEWGAAERALYEQLDVVPFVNSSRPTFGNGAEFELTQGSVSPSSIRMLG</sequence>
<dbReference type="CDD" id="cd00995">
    <property type="entry name" value="PBP2_NikA_DppA_OppA_like"/>
    <property type="match status" value="1"/>
</dbReference>
<dbReference type="Gene3D" id="3.40.190.10">
    <property type="entry name" value="Periplasmic binding protein-like II"/>
    <property type="match status" value="1"/>
</dbReference>
<dbReference type="SUPFAM" id="SSF53850">
    <property type="entry name" value="Periplasmic binding protein-like II"/>
    <property type="match status" value="1"/>
</dbReference>
<keyword evidence="1" id="KW-0732">Signal</keyword>
<feature type="chain" id="PRO_5046663448" evidence="1">
    <location>
        <begin position="22"/>
        <end position="527"/>
    </location>
</feature>
<comment type="caution">
    <text evidence="3">The sequence shown here is derived from an EMBL/GenBank/DDBJ whole genome shotgun (WGS) entry which is preliminary data.</text>
</comment>
<evidence type="ECO:0000259" key="2">
    <source>
        <dbReference type="Pfam" id="PF00496"/>
    </source>
</evidence>
<keyword evidence="4" id="KW-1185">Reference proteome</keyword>
<feature type="signal peptide" evidence="1">
    <location>
        <begin position="1"/>
        <end position="21"/>
    </location>
</feature>
<dbReference type="Proteomes" id="UP001156441">
    <property type="component" value="Unassembled WGS sequence"/>
</dbReference>
<organism evidence="3 4">
    <name type="scientific">Actinophytocola gossypii</name>
    <dbReference type="NCBI Taxonomy" id="2812003"/>
    <lineage>
        <taxon>Bacteria</taxon>
        <taxon>Bacillati</taxon>
        <taxon>Actinomycetota</taxon>
        <taxon>Actinomycetes</taxon>
        <taxon>Pseudonocardiales</taxon>
        <taxon>Pseudonocardiaceae</taxon>
    </lineage>
</organism>
<proteinExistence type="predicted"/>
<dbReference type="EMBL" id="JAFFZE010000009">
    <property type="protein sequence ID" value="MCT2583460.1"/>
    <property type="molecule type" value="Genomic_DNA"/>
</dbReference>
<dbReference type="Pfam" id="PF00496">
    <property type="entry name" value="SBP_bac_5"/>
    <property type="match status" value="1"/>
</dbReference>
<dbReference type="InterPro" id="IPR000914">
    <property type="entry name" value="SBP_5_dom"/>
</dbReference>
<accession>A0ABT2J6H7</accession>
<feature type="domain" description="Solute-binding protein family 5" evidence="2">
    <location>
        <begin position="78"/>
        <end position="412"/>
    </location>
</feature>
<dbReference type="PIRSF" id="PIRSF002741">
    <property type="entry name" value="MppA"/>
    <property type="match status" value="1"/>
</dbReference>
<dbReference type="InterPro" id="IPR039424">
    <property type="entry name" value="SBP_5"/>
</dbReference>
<evidence type="ECO:0000313" key="4">
    <source>
        <dbReference type="Proteomes" id="UP001156441"/>
    </source>
</evidence>
<dbReference type="RefSeq" id="WP_260190835.1">
    <property type="nucleotide sequence ID" value="NZ_JAFFZE010000009.1"/>
</dbReference>
<reference evidence="3 4" key="1">
    <citation type="submission" date="2021-02" db="EMBL/GenBank/DDBJ databases">
        <title>Actinophytocola xerophila sp. nov., isolated from soil of cotton cropping field.</title>
        <authorList>
            <person name="Huang R."/>
            <person name="Chen X."/>
            <person name="Ge X."/>
            <person name="Liu W."/>
        </authorList>
    </citation>
    <scope>NUCLEOTIDE SEQUENCE [LARGE SCALE GENOMIC DNA]</scope>
    <source>
        <strain evidence="3 4">S1-96</strain>
    </source>
</reference>
<gene>
    <name evidence="3" type="ORF">JT362_10065</name>
</gene>
<protein>
    <submittedName>
        <fullName evidence="3">ABC transporter substrate-binding protein</fullName>
    </submittedName>
</protein>
<dbReference type="PANTHER" id="PTHR30290">
    <property type="entry name" value="PERIPLASMIC BINDING COMPONENT OF ABC TRANSPORTER"/>
    <property type="match status" value="1"/>
</dbReference>
<name>A0ABT2J6H7_9PSEU</name>
<dbReference type="InterPro" id="IPR030678">
    <property type="entry name" value="Peptide/Ni-bd"/>
</dbReference>
<dbReference type="PROSITE" id="PS51257">
    <property type="entry name" value="PROKAR_LIPOPROTEIN"/>
    <property type="match status" value="1"/>
</dbReference>